<dbReference type="PANTHER" id="PTHR43028">
    <property type="entry name" value="3'(2'),5'-BISPHOSPHATE NUCLEOTIDASE 1"/>
    <property type="match status" value="1"/>
</dbReference>
<keyword evidence="4" id="KW-0378">Hydrolase</keyword>
<proteinExistence type="inferred from homology"/>
<feature type="binding site" evidence="4">
    <location>
        <position position="95"/>
    </location>
    <ligand>
        <name>Mg(2+)</name>
        <dbReference type="ChEBI" id="CHEBI:18420"/>
        <label>1</label>
    </ligand>
</feature>
<dbReference type="Proteomes" id="UP000243463">
    <property type="component" value="Unassembled WGS sequence"/>
</dbReference>
<dbReference type="Gene3D" id="3.40.190.80">
    <property type="match status" value="1"/>
</dbReference>
<comment type="catalytic activity">
    <reaction evidence="1 4">
        <text>adenosine 3',5'-bisphosphate + H2O = AMP + phosphate</text>
        <dbReference type="Rhea" id="RHEA:10040"/>
        <dbReference type="ChEBI" id="CHEBI:15377"/>
        <dbReference type="ChEBI" id="CHEBI:43474"/>
        <dbReference type="ChEBI" id="CHEBI:58343"/>
        <dbReference type="ChEBI" id="CHEBI:456215"/>
        <dbReference type="EC" id="3.1.3.7"/>
    </reaction>
</comment>
<keyword evidence="4" id="KW-0997">Cell inner membrane</keyword>
<dbReference type="InterPro" id="IPR050725">
    <property type="entry name" value="CysQ/Inositol_MonoPase"/>
</dbReference>
<evidence type="ECO:0000256" key="3">
    <source>
        <dbReference type="ARBA" id="ARBA00022842"/>
    </source>
</evidence>
<sequence>MFNAINPPKDQLLLDVTHILSDANQILRQEFQAYLAGQLDFLIEAKSDHSPVTQADLKVHTFLNTALANILKLPILSEEGEHHDRMTWQKFWLLDPLDGTKEFIHKRPEFTINLSLVEHSQTTFAAISVPEQHVIYIGYLNQPPLRFCTQTKRWFQYSADVAVEAVIQLGVSHRQSGRQDLLFLQAIEAQHQVKLMRAGSAYKFCLMLEGEVDIYPRFHPTSEWDTSAGQCLLESIGGGIYALDGKAFVYNQRSTLLNAGFIAVTQPKYQQLAFATLDSLPEV</sequence>
<evidence type="ECO:0000313" key="6">
    <source>
        <dbReference type="EMBL" id="SNQ28525.1"/>
    </source>
</evidence>
<comment type="function">
    <text evidence="4">Converts adenosine-3',5'-bisphosphate (PAP) to AMP.</text>
</comment>
<dbReference type="GO" id="GO:0005886">
    <property type="term" value="C:plasma membrane"/>
    <property type="evidence" value="ECO:0007669"/>
    <property type="project" value="UniProtKB-SubCell"/>
</dbReference>
<evidence type="ECO:0000256" key="1">
    <source>
        <dbReference type="ARBA" id="ARBA00001625"/>
    </source>
</evidence>
<dbReference type="AlphaFoldDB" id="A0A217EDD9"/>
<protein>
    <recommendedName>
        <fullName evidence="4">3'(2'),5'-bisphosphate nucleotidase CysQ</fullName>
        <ecNumber evidence="4">3.1.3.7</ecNumber>
    </recommendedName>
    <alternativeName>
        <fullName evidence="4">3'(2'),5-bisphosphonucleoside 3'(2')-phosphohydrolase</fullName>
    </alternativeName>
    <alternativeName>
        <fullName evidence="4">3'-phosphoadenosine 5'-phosphate phosphatase</fullName>
        <shortName evidence="4">PAP phosphatase</shortName>
    </alternativeName>
</protein>
<dbReference type="PROSITE" id="PS00629">
    <property type="entry name" value="IMP_1"/>
    <property type="match status" value="1"/>
</dbReference>
<feature type="binding site" evidence="4">
    <location>
        <position position="78"/>
    </location>
    <ligand>
        <name>Mg(2+)</name>
        <dbReference type="ChEBI" id="CHEBI:18420"/>
        <label>1</label>
    </ligand>
</feature>
<dbReference type="SUPFAM" id="SSF56655">
    <property type="entry name" value="Carbohydrate phosphatase"/>
    <property type="match status" value="1"/>
</dbReference>
<dbReference type="CDD" id="cd01638">
    <property type="entry name" value="CysQ"/>
    <property type="match status" value="1"/>
</dbReference>
<evidence type="ECO:0000256" key="2">
    <source>
        <dbReference type="ARBA" id="ARBA00022723"/>
    </source>
</evidence>
<feature type="binding site" evidence="4">
    <location>
        <position position="225"/>
    </location>
    <ligand>
        <name>substrate</name>
    </ligand>
</feature>
<dbReference type="GO" id="GO:0000287">
    <property type="term" value="F:magnesium ion binding"/>
    <property type="evidence" value="ECO:0007669"/>
    <property type="project" value="UniProtKB-UniRule"/>
</dbReference>
<comment type="cofactor">
    <cofactor evidence="4 5">
        <name>Mg(2+)</name>
        <dbReference type="ChEBI" id="CHEBI:18420"/>
    </cofactor>
</comment>
<name>A0A217EDD9_9GAMM</name>
<dbReference type="InterPro" id="IPR006240">
    <property type="entry name" value="CysQ"/>
</dbReference>
<evidence type="ECO:0000256" key="5">
    <source>
        <dbReference type="PIRSR" id="PIRSR600760-2"/>
    </source>
</evidence>
<evidence type="ECO:0000313" key="7">
    <source>
        <dbReference type="Proteomes" id="UP000243463"/>
    </source>
</evidence>
<evidence type="ECO:0000256" key="4">
    <source>
        <dbReference type="HAMAP-Rule" id="MF_02095"/>
    </source>
</evidence>
<organism evidence="6 7">
    <name type="scientific">Acinetobacter apis</name>
    <dbReference type="NCBI Taxonomy" id="1229165"/>
    <lineage>
        <taxon>Bacteria</taxon>
        <taxon>Pseudomonadati</taxon>
        <taxon>Pseudomonadota</taxon>
        <taxon>Gammaproteobacteria</taxon>
        <taxon>Moraxellales</taxon>
        <taxon>Moraxellaceae</taxon>
        <taxon>Acinetobacter</taxon>
    </lineage>
</organism>
<feature type="binding site" evidence="4">
    <location>
        <position position="225"/>
    </location>
    <ligand>
        <name>Mg(2+)</name>
        <dbReference type="ChEBI" id="CHEBI:18420"/>
        <label>2</label>
    </ligand>
</feature>
<keyword evidence="7" id="KW-1185">Reference proteome</keyword>
<dbReference type="PANTHER" id="PTHR43028:SF5">
    <property type="entry name" value="3'(2'),5'-BISPHOSPHATE NUCLEOTIDASE 1"/>
    <property type="match status" value="1"/>
</dbReference>
<feature type="binding site" evidence="5">
    <location>
        <position position="225"/>
    </location>
    <ligand>
        <name>Mg(2+)</name>
        <dbReference type="ChEBI" id="CHEBI:18420"/>
        <label>1</label>
        <note>catalytic</note>
    </ligand>
</feature>
<feature type="binding site" evidence="4">
    <location>
        <begin position="97"/>
        <end position="100"/>
    </location>
    <ligand>
        <name>substrate</name>
    </ligand>
</feature>
<dbReference type="GO" id="GO:0008441">
    <property type="term" value="F:3'(2'),5'-bisphosphate nucleotidase activity"/>
    <property type="evidence" value="ECO:0007669"/>
    <property type="project" value="UniProtKB-UniRule"/>
</dbReference>
<dbReference type="Pfam" id="PF00459">
    <property type="entry name" value="Inositol_P"/>
    <property type="match status" value="1"/>
</dbReference>
<keyword evidence="4" id="KW-0472">Membrane</keyword>
<accession>A0A217EDD9</accession>
<dbReference type="HAMAP" id="MF_02095">
    <property type="entry name" value="CysQ"/>
    <property type="match status" value="1"/>
</dbReference>
<comment type="similarity">
    <text evidence="4">Belongs to the inositol monophosphatase superfamily. CysQ family.</text>
</comment>
<feature type="binding site" evidence="4">
    <location>
        <position position="97"/>
    </location>
    <ligand>
        <name>Mg(2+)</name>
        <dbReference type="ChEBI" id="CHEBI:18420"/>
        <label>1</label>
    </ligand>
</feature>
<feature type="binding site" evidence="5">
    <location>
        <position position="97"/>
    </location>
    <ligand>
        <name>Mg(2+)</name>
        <dbReference type="ChEBI" id="CHEBI:18420"/>
        <label>1</label>
        <note>catalytic</note>
    </ligand>
</feature>
<feature type="binding site" evidence="5">
    <location>
        <position position="98"/>
    </location>
    <ligand>
        <name>Mg(2+)</name>
        <dbReference type="ChEBI" id="CHEBI:18420"/>
        <label>1</label>
        <note>catalytic</note>
    </ligand>
</feature>
<dbReference type="OrthoDB" id="9785695at2"/>
<dbReference type="GO" id="GO:0000103">
    <property type="term" value="P:sulfate assimilation"/>
    <property type="evidence" value="ECO:0007669"/>
    <property type="project" value="TreeGrafter"/>
</dbReference>
<keyword evidence="2 4" id="KW-0479">Metal-binding</keyword>
<reference evidence="7" key="1">
    <citation type="submission" date="2017-06" db="EMBL/GenBank/DDBJ databases">
        <authorList>
            <person name="Varghese N."/>
            <person name="Submissions S."/>
        </authorList>
    </citation>
    <scope>NUCLEOTIDE SEQUENCE [LARGE SCALE GENOMIC DNA]</scope>
    <source>
        <strain evidence="7">ANC 5114</strain>
    </source>
</reference>
<dbReference type="InterPro" id="IPR000760">
    <property type="entry name" value="Inositol_monophosphatase-like"/>
</dbReference>
<dbReference type="EMBL" id="FZLN01000001">
    <property type="protein sequence ID" value="SNQ28525.1"/>
    <property type="molecule type" value="Genomic_DNA"/>
</dbReference>
<dbReference type="Gene3D" id="3.30.540.10">
    <property type="entry name" value="Fructose-1,6-Bisphosphatase, subunit A, domain 1"/>
    <property type="match status" value="1"/>
</dbReference>
<feature type="binding site" evidence="4">
    <location>
        <position position="78"/>
    </location>
    <ligand>
        <name>substrate</name>
    </ligand>
</feature>
<gene>
    <name evidence="4" type="primary">cysQ</name>
    <name evidence="6" type="ORF">SAMN05444584_0449</name>
</gene>
<feature type="binding site" evidence="5">
    <location>
        <position position="95"/>
    </location>
    <ligand>
        <name>Mg(2+)</name>
        <dbReference type="ChEBI" id="CHEBI:18420"/>
        <label>1</label>
        <note>catalytic</note>
    </ligand>
</feature>
<feature type="binding site" evidence="5">
    <location>
        <position position="78"/>
    </location>
    <ligand>
        <name>Mg(2+)</name>
        <dbReference type="ChEBI" id="CHEBI:18420"/>
        <label>1</label>
        <note>catalytic</note>
    </ligand>
</feature>
<feature type="binding site" evidence="4">
    <location>
        <position position="98"/>
    </location>
    <ligand>
        <name>Mg(2+)</name>
        <dbReference type="ChEBI" id="CHEBI:18420"/>
        <label>2</label>
    </ligand>
</feature>
<keyword evidence="4" id="KW-1003">Cell membrane</keyword>
<comment type="subcellular location">
    <subcellularLocation>
        <location evidence="4">Cell inner membrane</location>
        <topology evidence="4">Peripheral membrane protein</topology>
        <orientation evidence="4">Cytoplasmic side</orientation>
    </subcellularLocation>
</comment>
<keyword evidence="3 4" id="KW-0460">Magnesium</keyword>
<feature type="binding site" evidence="4">
    <location>
        <position position="95"/>
    </location>
    <ligand>
        <name>Mg(2+)</name>
        <dbReference type="ChEBI" id="CHEBI:18420"/>
        <label>2</label>
    </ligand>
</feature>
<dbReference type="InterPro" id="IPR020583">
    <property type="entry name" value="Inositol_monoP_metal-BS"/>
</dbReference>
<dbReference type="RefSeq" id="WP_088822569.1">
    <property type="nucleotide sequence ID" value="NZ_FZLN01000001.1"/>
</dbReference>
<dbReference type="EC" id="3.1.3.7" evidence="4"/>
<dbReference type="GO" id="GO:0050427">
    <property type="term" value="P:3'-phosphoadenosine 5'-phosphosulfate metabolic process"/>
    <property type="evidence" value="ECO:0007669"/>
    <property type="project" value="TreeGrafter"/>
</dbReference>